<name>A0A9Q0YPY5_HOLLE</name>
<dbReference type="AlphaFoldDB" id="A0A9Q0YPY5"/>
<evidence type="ECO:0000313" key="2">
    <source>
        <dbReference type="Proteomes" id="UP001152320"/>
    </source>
</evidence>
<keyword evidence="2" id="KW-1185">Reference proteome</keyword>
<dbReference type="OrthoDB" id="25921at2759"/>
<dbReference type="SUPFAM" id="SSF52540">
    <property type="entry name" value="P-loop containing nucleoside triphosphate hydrolases"/>
    <property type="match status" value="1"/>
</dbReference>
<dbReference type="PANTHER" id="PTHR48312">
    <property type="match status" value="1"/>
</dbReference>
<evidence type="ECO:0008006" key="3">
    <source>
        <dbReference type="Google" id="ProtNLM"/>
    </source>
</evidence>
<proteinExistence type="predicted"/>
<sequence length="179" mass="21188">MIRNPLYMYPSFKNTITVDPDFNQVPFESKFTANANIIDDYPFFPVKYYYHFMYRLWKAVGSLQDCNPIVIDADELSRRPDILLRKYLKAVGFPWKEQLLTWDTGKEITRGWKTSLQRMDSTLKTWEVWYQRALESSTFMPNTKPLPSIESLTPDLQACVSTAMPYYEAMFERRIKVHA</sequence>
<evidence type="ECO:0000313" key="1">
    <source>
        <dbReference type="EMBL" id="KAJ8026319.1"/>
    </source>
</evidence>
<dbReference type="PANTHER" id="PTHR48312:SF1">
    <property type="entry name" value="SULFOTRANSFERASE"/>
    <property type="match status" value="1"/>
</dbReference>
<comment type="caution">
    <text evidence="1">The sequence shown here is derived from an EMBL/GenBank/DDBJ whole genome shotgun (WGS) entry which is preliminary data.</text>
</comment>
<dbReference type="InterPro" id="IPR027417">
    <property type="entry name" value="P-loop_NTPase"/>
</dbReference>
<reference evidence="1" key="1">
    <citation type="submission" date="2021-10" db="EMBL/GenBank/DDBJ databases">
        <title>Tropical sea cucumber genome reveals ecological adaptation and Cuvierian tubules defense mechanism.</title>
        <authorList>
            <person name="Chen T."/>
        </authorList>
    </citation>
    <scope>NUCLEOTIDE SEQUENCE</scope>
    <source>
        <strain evidence="1">Nanhai2018</strain>
        <tissue evidence="1">Muscle</tissue>
    </source>
</reference>
<dbReference type="Proteomes" id="UP001152320">
    <property type="component" value="Chromosome 17"/>
</dbReference>
<gene>
    <name evidence="1" type="ORF">HOLleu_34131</name>
</gene>
<dbReference type="EMBL" id="JAIZAY010000017">
    <property type="protein sequence ID" value="KAJ8026319.1"/>
    <property type="molecule type" value="Genomic_DNA"/>
</dbReference>
<accession>A0A9Q0YPY5</accession>
<dbReference type="Pfam" id="PF19798">
    <property type="entry name" value="Sulfotransfer_5"/>
    <property type="match status" value="1"/>
</dbReference>
<protein>
    <recommendedName>
        <fullName evidence="3">Sulfotransferase</fullName>
    </recommendedName>
</protein>
<organism evidence="1 2">
    <name type="scientific">Holothuria leucospilota</name>
    <name type="common">Black long sea cucumber</name>
    <name type="synonym">Mertensiothuria leucospilota</name>
    <dbReference type="NCBI Taxonomy" id="206669"/>
    <lineage>
        <taxon>Eukaryota</taxon>
        <taxon>Metazoa</taxon>
        <taxon>Echinodermata</taxon>
        <taxon>Eleutherozoa</taxon>
        <taxon>Echinozoa</taxon>
        <taxon>Holothuroidea</taxon>
        <taxon>Aspidochirotacea</taxon>
        <taxon>Aspidochirotida</taxon>
        <taxon>Holothuriidae</taxon>
        <taxon>Holothuria</taxon>
    </lineage>
</organism>